<dbReference type="AlphaFoldDB" id="A0A367XUX8"/>
<dbReference type="EMBL" id="QORO01000005">
    <property type="protein sequence ID" value="RCK57020.1"/>
    <property type="molecule type" value="Genomic_DNA"/>
</dbReference>
<comment type="caution">
    <text evidence="1">The sequence shown here is derived from an EMBL/GenBank/DDBJ whole genome shotgun (WGS) entry which is preliminary data.</text>
</comment>
<proteinExistence type="predicted"/>
<name>A0A367XUX8_9MICO</name>
<dbReference type="Pfam" id="PF03352">
    <property type="entry name" value="Adenine_glyco"/>
    <property type="match status" value="1"/>
</dbReference>
<reference evidence="1 2" key="1">
    <citation type="submission" date="2018-07" db="EMBL/GenBank/DDBJ databases">
        <title>Microbacterium endoborsara sp. nov., a novel actinobacterium isolated from Borszczowia aralocaspica.</title>
        <authorList>
            <person name="An D."/>
        </authorList>
    </citation>
    <scope>NUCLEOTIDE SEQUENCE [LARGE SCALE GENOMIC DNA]</scope>
    <source>
        <strain evidence="1 2">C1.15228</strain>
    </source>
</reference>
<organism evidence="1 2">
    <name type="scientific">Microbacterium sorbitolivorans</name>
    <dbReference type="NCBI Taxonomy" id="1867410"/>
    <lineage>
        <taxon>Bacteria</taxon>
        <taxon>Bacillati</taxon>
        <taxon>Actinomycetota</taxon>
        <taxon>Actinomycetes</taxon>
        <taxon>Micrococcales</taxon>
        <taxon>Microbacteriaceae</taxon>
        <taxon>Microbacterium</taxon>
    </lineage>
</organism>
<protein>
    <submittedName>
        <fullName evidence="1">DNA-3-methyladenine glycosylase I</fullName>
    </submittedName>
</protein>
<keyword evidence="2" id="KW-1185">Reference proteome</keyword>
<dbReference type="RefSeq" id="WP_114118460.1">
    <property type="nucleotide sequence ID" value="NZ_BMHU01000005.1"/>
</dbReference>
<evidence type="ECO:0000313" key="2">
    <source>
        <dbReference type="Proteomes" id="UP000253508"/>
    </source>
</evidence>
<dbReference type="OrthoDB" id="9807664at2"/>
<dbReference type="InterPro" id="IPR005019">
    <property type="entry name" value="Adenine_glyco"/>
</dbReference>
<dbReference type="Gene3D" id="1.10.340.30">
    <property type="entry name" value="Hypothetical protein, domain 2"/>
    <property type="match status" value="1"/>
</dbReference>
<evidence type="ECO:0000313" key="1">
    <source>
        <dbReference type="EMBL" id="RCK57020.1"/>
    </source>
</evidence>
<gene>
    <name evidence="1" type="ORF">DTO57_11915</name>
</gene>
<dbReference type="SUPFAM" id="SSF48150">
    <property type="entry name" value="DNA-glycosylase"/>
    <property type="match status" value="1"/>
</dbReference>
<dbReference type="InterPro" id="IPR011257">
    <property type="entry name" value="DNA_glycosylase"/>
</dbReference>
<dbReference type="PANTHER" id="PTHR30037:SF4">
    <property type="entry name" value="DNA-3-METHYLADENINE GLYCOSYLASE I"/>
    <property type="match status" value="1"/>
</dbReference>
<dbReference type="InterPro" id="IPR052891">
    <property type="entry name" value="DNA-3mA_glycosylase"/>
</dbReference>
<dbReference type="Proteomes" id="UP000253508">
    <property type="component" value="Unassembled WGS sequence"/>
</dbReference>
<sequence length="198" mass="21831">MSDFTFPAGFITGSDGVSRPPWAEQTELLRDYYDTEWGVAVTDEQGVFERLSLEAFQSGLSWVTVLRKRPAFREAFAGFDPDAVAAFDEADVERLMANEGIIRNHAKILATIDNARATVALRETGTDLAKLVWSFRPENQELPTSLETIPSTSPESLALSKTLKAAGFRWVGPTTMFALMEAIGLVPKAQRPFLEGQS</sequence>
<dbReference type="PANTHER" id="PTHR30037">
    <property type="entry name" value="DNA-3-METHYLADENINE GLYCOSYLASE 1"/>
    <property type="match status" value="1"/>
</dbReference>
<dbReference type="GO" id="GO:0008725">
    <property type="term" value="F:DNA-3-methyladenine glycosylase activity"/>
    <property type="evidence" value="ECO:0007669"/>
    <property type="project" value="InterPro"/>
</dbReference>
<dbReference type="GO" id="GO:0006284">
    <property type="term" value="P:base-excision repair"/>
    <property type="evidence" value="ECO:0007669"/>
    <property type="project" value="InterPro"/>
</dbReference>
<accession>A0A367XUX8</accession>